<keyword evidence="18" id="KW-1185">Reference proteome</keyword>
<keyword evidence="6" id="KW-0328">Glycosyltransferase</keyword>
<comment type="subcellular location">
    <subcellularLocation>
        <location evidence="1">Endoplasmic reticulum</location>
    </subcellularLocation>
</comment>
<gene>
    <name evidence="19" type="primary">LOC101845494</name>
</gene>
<evidence type="ECO:0000256" key="1">
    <source>
        <dbReference type="ARBA" id="ARBA00004240"/>
    </source>
</evidence>
<keyword evidence="10" id="KW-1015">Disulfide bond</keyword>
<dbReference type="Pfam" id="PF10250">
    <property type="entry name" value="O-FucT"/>
    <property type="match status" value="1"/>
</dbReference>
<protein>
    <recommendedName>
        <fullName evidence="5">GDP-fucose protein O-fucosyltransferase 1</fullName>
        <ecNumber evidence="4">2.4.1.221</ecNumber>
    </recommendedName>
    <alternativeName>
        <fullName evidence="14">Peptide-O-fucosyltransferase 1</fullName>
    </alternativeName>
</protein>
<evidence type="ECO:0000256" key="12">
    <source>
        <dbReference type="ARBA" id="ARBA00023253"/>
    </source>
</evidence>
<dbReference type="Proteomes" id="UP000694888">
    <property type="component" value="Unplaced"/>
</dbReference>
<keyword evidence="8" id="KW-0256">Endoplasmic reticulum</keyword>
<evidence type="ECO:0000256" key="13">
    <source>
        <dbReference type="ARBA" id="ARBA00023277"/>
    </source>
</evidence>
<dbReference type="PANTHER" id="PTHR21420:SF10">
    <property type="entry name" value="GDP-FUCOSE PROTEIN O-FUCOSYLTRANSFERASE 1"/>
    <property type="match status" value="1"/>
</dbReference>
<keyword evidence="13" id="KW-0119">Carbohydrate metabolism</keyword>
<reference evidence="19" key="1">
    <citation type="submission" date="2025-08" db="UniProtKB">
        <authorList>
            <consortium name="RefSeq"/>
        </authorList>
    </citation>
    <scope>IDENTIFICATION</scope>
</reference>
<dbReference type="RefSeq" id="XP_005107852.1">
    <property type="nucleotide sequence ID" value="XM_005107795.3"/>
</dbReference>
<name>A0ABM0K3E9_APLCA</name>
<evidence type="ECO:0000256" key="16">
    <source>
        <dbReference type="ARBA" id="ARBA00048647"/>
    </source>
</evidence>
<evidence type="ECO:0000256" key="2">
    <source>
        <dbReference type="ARBA" id="ARBA00004922"/>
    </source>
</evidence>
<comment type="catalytic activity">
    <reaction evidence="15">
        <text>L-threonyl-[protein] + GDP-beta-L-fucose = 3-O-(alpha-L-fucosyl)-L-threonyl-[protein] + GDP + H(+)</text>
        <dbReference type="Rhea" id="RHEA:70491"/>
        <dbReference type="Rhea" id="RHEA-COMP:11060"/>
        <dbReference type="Rhea" id="RHEA-COMP:17915"/>
        <dbReference type="ChEBI" id="CHEBI:15378"/>
        <dbReference type="ChEBI" id="CHEBI:30013"/>
        <dbReference type="ChEBI" id="CHEBI:57273"/>
        <dbReference type="ChEBI" id="CHEBI:58189"/>
        <dbReference type="ChEBI" id="CHEBI:189631"/>
        <dbReference type="EC" id="2.4.1.221"/>
    </reaction>
    <physiologicalReaction direction="left-to-right" evidence="15">
        <dbReference type="Rhea" id="RHEA:70492"/>
    </physiologicalReaction>
</comment>
<dbReference type="Gene3D" id="3.40.50.11350">
    <property type="match status" value="1"/>
</dbReference>
<dbReference type="EC" id="2.4.1.221" evidence="4"/>
<comment type="similarity">
    <text evidence="3">Belongs to the glycosyltransferase 65 family.</text>
</comment>
<evidence type="ECO:0000256" key="14">
    <source>
        <dbReference type="ARBA" id="ARBA00033080"/>
    </source>
</evidence>
<keyword evidence="17" id="KW-0472">Membrane</keyword>
<dbReference type="CDD" id="cd11302">
    <property type="entry name" value="O-FucT-1"/>
    <property type="match status" value="1"/>
</dbReference>
<keyword evidence="12" id="KW-0294">Fucose metabolism</keyword>
<organism evidence="18 19">
    <name type="scientific">Aplysia californica</name>
    <name type="common">California sea hare</name>
    <dbReference type="NCBI Taxonomy" id="6500"/>
    <lineage>
        <taxon>Eukaryota</taxon>
        <taxon>Metazoa</taxon>
        <taxon>Spiralia</taxon>
        <taxon>Lophotrochozoa</taxon>
        <taxon>Mollusca</taxon>
        <taxon>Gastropoda</taxon>
        <taxon>Heterobranchia</taxon>
        <taxon>Euthyneura</taxon>
        <taxon>Tectipleura</taxon>
        <taxon>Aplysiida</taxon>
        <taxon>Aplysioidea</taxon>
        <taxon>Aplysiidae</taxon>
        <taxon>Aplysia</taxon>
    </lineage>
</organism>
<evidence type="ECO:0000313" key="18">
    <source>
        <dbReference type="Proteomes" id="UP000694888"/>
    </source>
</evidence>
<evidence type="ECO:0000256" key="3">
    <source>
        <dbReference type="ARBA" id="ARBA00010626"/>
    </source>
</evidence>
<dbReference type="GeneID" id="101845494"/>
<dbReference type="InterPro" id="IPR019378">
    <property type="entry name" value="GDP-Fuc_O-FucTrfase"/>
</dbReference>
<evidence type="ECO:0000256" key="15">
    <source>
        <dbReference type="ARBA" id="ARBA00047273"/>
    </source>
</evidence>
<sequence>MKTGGPERVNMRVWWSFTVIFSMILSDMAGIVASSGSDVDPNGYIVYCPCMGRFGNQADQFLGSLAFAKAVNRTLILPPWVEYRRMHRNAVMEPFDSYFQVGPLQEYHRVTTMETFMQDLADTVWPPEKRKSFCYMARHGKDKGAECNAKDGNPFGPFWDWFNIDFRGSVLYEPLFYDTHRPKEMEEWRRRFPSSEYPVWAFVGPPAAFPVTSANAKLQRYVKWSETYAEQASAFIKKNIPEGPFVGIHLRNGPDFERACEHVTTSPNMFAAKQCVGERGQYGPTTHEMCFPSAKTITEQVKKEVLRIGASAVFIATDFKDLRDELSKALPEVKLVKQDEPASPMLDLSILGRADHFIGNCISTFTAFVKRERDVSSLPSSFWAFEKKVKEEL</sequence>
<evidence type="ECO:0000256" key="17">
    <source>
        <dbReference type="SAM" id="Phobius"/>
    </source>
</evidence>
<evidence type="ECO:0000256" key="9">
    <source>
        <dbReference type="ARBA" id="ARBA00022976"/>
    </source>
</evidence>
<evidence type="ECO:0000313" key="19">
    <source>
        <dbReference type="RefSeq" id="XP_005107852.1"/>
    </source>
</evidence>
<comment type="pathway">
    <text evidence="2">Protein modification; protein glycosylation.</text>
</comment>
<evidence type="ECO:0000256" key="4">
    <source>
        <dbReference type="ARBA" id="ARBA00012196"/>
    </source>
</evidence>
<evidence type="ECO:0000256" key="5">
    <source>
        <dbReference type="ARBA" id="ARBA00021745"/>
    </source>
</evidence>
<dbReference type="InterPro" id="IPR039922">
    <property type="entry name" value="POFUT1"/>
</dbReference>
<accession>A0ABM0K3E9</accession>
<evidence type="ECO:0000256" key="8">
    <source>
        <dbReference type="ARBA" id="ARBA00022824"/>
    </source>
</evidence>
<keyword evidence="11" id="KW-0325">Glycoprotein</keyword>
<keyword evidence="9" id="KW-0914">Notch signaling pathway</keyword>
<evidence type="ECO:0000256" key="11">
    <source>
        <dbReference type="ARBA" id="ARBA00023180"/>
    </source>
</evidence>
<feature type="transmembrane region" description="Helical" evidence="17">
    <location>
        <begin position="12"/>
        <end position="33"/>
    </location>
</feature>
<proteinExistence type="inferred from homology"/>
<evidence type="ECO:0000256" key="6">
    <source>
        <dbReference type="ARBA" id="ARBA00022676"/>
    </source>
</evidence>
<dbReference type="PANTHER" id="PTHR21420">
    <property type="entry name" value="GDP-FUCOSE PROTEIN O-FUCOSYLTRANSFERASE 1"/>
    <property type="match status" value="1"/>
</dbReference>
<dbReference type="Gene3D" id="3.40.50.11340">
    <property type="match status" value="1"/>
</dbReference>
<evidence type="ECO:0000256" key="7">
    <source>
        <dbReference type="ARBA" id="ARBA00022679"/>
    </source>
</evidence>
<keyword evidence="17" id="KW-1133">Transmembrane helix</keyword>
<keyword evidence="7" id="KW-0808">Transferase</keyword>
<evidence type="ECO:0000256" key="10">
    <source>
        <dbReference type="ARBA" id="ARBA00023157"/>
    </source>
</evidence>
<keyword evidence="17" id="KW-0812">Transmembrane</keyword>
<comment type="catalytic activity">
    <reaction evidence="16">
        <text>L-seryl-[protein] + GDP-beta-L-fucose = 3-O-(alpha-L-fucosyl)-L-seryl-[protein] + GDP + H(+)</text>
        <dbReference type="Rhea" id="RHEA:63644"/>
        <dbReference type="Rhea" id="RHEA-COMP:9863"/>
        <dbReference type="Rhea" id="RHEA-COMP:17914"/>
        <dbReference type="ChEBI" id="CHEBI:15378"/>
        <dbReference type="ChEBI" id="CHEBI:29999"/>
        <dbReference type="ChEBI" id="CHEBI:57273"/>
        <dbReference type="ChEBI" id="CHEBI:58189"/>
        <dbReference type="ChEBI" id="CHEBI:189632"/>
        <dbReference type="EC" id="2.4.1.221"/>
    </reaction>
    <physiologicalReaction direction="left-to-right" evidence="16">
        <dbReference type="Rhea" id="RHEA:63645"/>
    </physiologicalReaction>
</comment>